<sequence>MIYIFNAILGGVIYYIHYINTIEKEKVYAKVNAVLIAIFIWCCIGSIGSLISNI</sequence>
<reference evidence="2 4" key="1">
    <citation type="journal article" date="2016" name="Genome Announc.">
        <title>Complete Genome Sequence of the Amino Acid-Fermenting Clostridium propionicum X2 (DSM 1682).</title>
        <authorList>
            <person name="Poehlein A."/>
            <person name="Schlien K."/>
            <person name="Chowdhury N.P."/>
            <person name="Gottschalk G."/>
            <person name="Buckel W."/>
            <person name="Daniel R."/>
        </authorList>
    </citation>
    <scope>NUCLEOTIDE SEQUENCE [LARGE SCALE GENOMIC DNA]</scope>
    <source>
        <strain evidence="2 4">X2</strain>
    </source>
</reference>
<keyword evidence="1" id="KW-0812">Transmembrane</keyword>
<reference evidence="5" key="3">
    <citation type="submission" date="2016-11" db="EMBL/GenBank/DDBJ databases">
        <authorList>
            <person name="Jaros S."/>
            <person name="Januszkiewicz K."/>
            <person name="Wedrychowicz H."/>
        </authorList>
    </citation>
    <scope>NUCLEOTIDE SEQUENCE [LARGE SCALE GENOMIC DNA]</scope>
    <source>
        <strain evidence="5">DSM 1682</strain>
    </source>
</reference>
<dbReference type="Proteomes" id="UP000068026">
    <property type="component" value="Chromosome"/>
</dbReference>
<proteinExistence type="predicted"/>
<reference evidence="3" key="4">
    <citation type="submission" date="2016-11" db="EMBL/GenBank/DDBJ databases">
        <authorList>
            <person name="Varghese N."/>
            <person name="Submissions S."/>
        </authorList>
    </citation>
    <scope>NUCLEOTIDE SEQUENCE</scope>
    <source>
        <strain evidence="3">DSM 1682</strain>
    </source>
</reference>
<evidence type="ECO:0000313" key="3">
    <source>
        <dbReference type="EMBL" id="SHE62658.1"/>
    </source>
</evidence>
<name>A0A0X1U7Z6_ANAPI</name>
<dbReference type="EMBL" id="FQUA01000004">
    <property type="protein sequence ID" value="SHE62658.1"/>
    <property type="molecule type" value="Genomic_DNA"/>
</dbReference>
<protein>
    <recommendedName>
        <fullName evidence="6">TMhelix containing protein</fullName>
    </recommendedName>
</protein>
<keyword evidence="1" id="KW-1133">Transmembrane helix</keyword>
<keyword evidence="4" id="KW-1185">Reference proteome</keyword>
<keyword evidence="1" id="KW-0472">Membrane</keyword>
<evidence type="ECO:0000313" key="2">
    <source>
        <dbReference type="EMBL" id="AMJ41066.1"/>
    </source>
</evidence>
<accession>A0A0X1U7Z6</accession>
<dbReference type="RefSeq" id="WP_157881647.1">
    <property type="nucleotide sequence ID" value="NZ_CP014223.1"/>
</dbReference>
<evidence type="ECO:0000313" key="4">
    <source>
        <dbReference type="Proteomes" id="UP000068026"/>
    </source>
</evidence>
<evidence type="ECO:0008006" key="6">
    <source>
        <dbReference type="Google" id="ProtNLM"/>
    </source>
</evidence>
<feature type="transmembrane region" description="Helical" evidence="1">
    <location>
        <begin position="31"/>
        <end position="51"/>
    </location>
</feature>
<evidence type="ECO:0000256" key="1">
    <source>
        <dbReference type="SAM" id="Phobius"/>
    </source>
</evidence>
<dbReference type="EMBL" id="CP014223">
    <property type="protein sequence ID" value="AMJ41066.1"/>
    <property type="molecule type" value="Genomic_DNA"/>
</dbReference>
<dbReference type="KEGG" id="cpro:CPRO_14730"/>
<reference evidence="4" key="2">
    <citation type="submission" date="2016-01" db="EMBL/GenBank/DDBJ databases">
        <authorList>
            <person name="Poehlein A."/>
            <person name="Schlien K."/>
            <person name="Gottschalk G."/>
            <person name="Buckel W."/>
            <person name="Daniel R."/>
        </authorList>
    </citation>
    <scope>NUCLEOTIDE SEQUENCE [LARGE SCALE GENOMIC DNA]</scope>
    <source>
        <strain evidence="4">X2</strain>
    </source>
</reference>
<evidence type="ECO:0000313" key="5">
    <source>
        <dbReference type="Proteomes" id="UP000184204"/>
    </source>
</evidence>
<dbReference type="Proteomes" id="UP000184204">
    <property type="component" value="Unassembled WGS sequence"/>
</dbReference>
<organism evidence="3 5">
    <name type="scientific">Anaerotignum propionicum DSM 1682</name>
    <dbReference type="NCBI Taxonomy" id="991789"/>
    <lineage>
        <taxon>Bacteria</taxon>
        <taxon>Bacillati</taxon>
        <taxon>Bacillota</taxon>
        <taxon>Clostridia</taxon>
        <taxon>Lachnospirales</taxon>
        <taxon>Anaerotignaceae</taxon>
        <taxon>Anaerotignum</taxon>
    </lineage>
</organism>
<dbReference type="AlphaFoldDB" id="A0A0X1U7Z6"/>
<gene>
    <name evidence="2" type="ORF">CPRO_14730</name>
    <name evidence="3" type="ORF">SAMN02745151_01284</name>
</gene>